<organism evidence="8 9">
    <name type="scientific">Prevotella intermedia</name>
    <dbReference type="NCBI Taxonomy" id="28131"/>
    <lineage>
        <taxon>Bacteria</taxon>
        <taxon>Pseudomonadati</taxon>
        <taxon>Bacteroidota</taxon>
        <taxon>Bacteroidia</taxon>
        <taxon>Bacteroidales</taxon>
        <taxon>Prevotellaceae</taxon>
        <taxon>Prevotella</taxon>
    </lineage>
</organism>
<accession>A0A2D3L9E7</accession>
<evidence type="ECO:0000259" key="7">
    <source>
        <dbReference type="PROSITE" id="PS51918"/>
    </source>
</evidence>
<dbReference type="PROSITE" id="PS51918">
    <property type="entry name" value="RADICAL_SAM"/>
    <property type="match status" value="1"/>
</dbReference>
<protein>
    <recommendedName>
        <fullName evidence="7">Radical SAM core domain-containing protein</fullName>
    </recommendedName>
</protein>
<gene>
    <name evidence="8" type="ORF">CTM62_10410</name>
</gene>
<dbReference type="Pfam" id="PF04055">
    <property type="entry name" value="Radical_SAM"/>
    <property type="match status" value="1"/>
</dbReference>
<dbReference type="InterPro" id="IPR058240">
    <property type="entry name" value="rSAM_sf"/>
</dbReference>
<dbReference type="EMBL" id="CP024724">
    <property type="protein sequence ID" value="ATV27198.1"/>
    <property type="molecule type" value="Genomic_DNA"/>
</dbReference>
<evidence type="ECO:0000256" key="4">
    <source>
        <dbReference type="ARBA" id="ARBA00022723"/>
    </source>
</evidence>
<evidence type="ECO:0000313" key="8">
    <source>
        <dbReference type="EMBL" id="ATV27198.1"/>
    </source>
</evidence>
<proteinExistence type="predicted"/>
<keyword evidence="3" id="KW-0949">S-adenosyl-L-methionine</keyword>
<dbReference type="InterPro" id="IPR007197">
    <property type="entry name" value="rSAM"/>
</dbReference>
<evidence type="ECO:0000256" key="5">
    <source>
        <dbReference type="ARBA" id="ARBA00023004"/>
    </source>
</evidence>
<dbReference type="PANTHER" id="PTHR43787:SF3">
    <property type="entry name" value="ARYLSULFATASE REGULATORY PROTEIN"/>
    <property type="match status" value="1"/>
</dbReference>
<dbReference type="SUPFAM" id="SSF102114">
    <property type="entry name" value="Radical SAM enzymes"/>
    <property type="match status" value="1"/>
</dbReference>
<dbReference type="SFLD" id="SFLDG01067">
    <property type="entry name" value="SPASM/twitch_domain_containing"/>
    <property type="match status" value="1"/>
</dbReference>
<feature type="domain" description="Radical SAM core" evidence="7">
    <location>
        <begin position="90"/>
        <end position="315"/>
    </location>
</feature>
<dbReference type="InterPro" id="IPR023885">
    <property type="entry name" value="4Fe4S-binding_SPASM_dom"/>
</dbReference>
<dbReference type="GO" id="GO:0003824">
    <property type="term" value="F:catalytic activity"/>
    <property type="evidence" value="ECO:0007669"/>
    <property type="project" value="InterPro"/>
</dbReference>
<dbReference type="PANTHER" id="PTHR43787">
    <property type="entry name" value="FEMO COFACTOR BIOSYNTHESIS PROTEIN NIFB-RELATED"/>
    <property type="match status" value="1"/>
</dbReference>
<evidence type="ECO:0000256" key="3">
    <source>
        <dbReference type="ARBA" id="ARBA00022691"/>
    </source>
</evidence>
<dbReference type="GO" id="GO:0051539">
    <property type="term" value="F:4 iron, 4 sulfur cluster binding"/>
    <property type="evidence" value="ECO:0007669"/>
    <property type="project" value="UniProtKB-KW"/>
</dbReference>
<dbReference type="Proteomes" id="UP000229630">
    <property type="component" value="Chromosome 2"/>
</dbReference>
<dbReference type="GO" id="GO:0046872">
    <property type="term" value="F:metal ion binding"/>
    <property type="evidence" value="ECO:0007669"/>
    <property type="project" value="UniProtKB-KW"/>
</dbReference>
<comment type="cofactor">
    <cofactor evidence="1">
        <name>[4Fe-4S] cluster</name>
        <dbReference type="ChEBI" id="CHEBI:49883"/>
    </cofactor>
</comment>
<dbReference type="CDD" id="cd01335">
    <property type="entry name" value="Radical_SAM"/>
    <property type="match status" value="1"/>
</dbReference>
<keyword evidence="4" id="KW-0479">Metal-binding</keyword>
<dbReference type="AlphaFoldDB" id="A0A2D3L9E7"/>
<dbReference type="SFLD" id="SFLDS00029">
    <property type="entry name" value="Radical_SAM"/>
    <property type="match status" value="1"/>
</dbReference>
<evidence type="ECO:0000256" key="2">
    <source>
        <dbReference type="ARBA" id="ARBA00022485"/>
    </source>
</evidence>
<keyword evidence="5" id="KW-0408">Iron</keyword>
<evidence type="ECO:0000256" key="1">
    <source>
        <dbReference type="ARBA" id="ARBA00001966"/>
    </source>
</evidence>
<evidence type="ECO:0000256" key="6">
    <source>
        <dbReference type="ARBA" id="ARBA00023014"/>
    </source>
</evidence>
<name>A0A2D3L9E7_PREIN</name>
<evidence type="ECO:0000313" key="9">
    <source>
        <dbReference type="Proteomes" id="UP000229630"/>
    </source>
</evidence>
<keyword evidence="2" id="KW-0004">4Fe-4S</keyword>
<sequence>MFRSRYSYIFKTSKGVCLIYVSKENSFLECDNELYSIVSKMTPGKMVEENLLSLLSQEVLYTLKSVGFLCDESEDDDYIDKLRFISEASQHDKSSLGVVVAPTLDCNFACPYCFEKNKRVNYMKPEVEQRLCNFIIENSNDAPITLYWYGGEPLLAIESIRRILKELNGKIKIDNHVLISNGYLLRPDVYDIFDATFPLNDIQITLDGNKDRHNKLRALKRGTPKTTYEQIIKNIEDFAKKHPLCKVHIRINVDKNNYSDYEEAVKFFSQFELNNIHVYPGMIRLENKEQTQSIEPAFGRWEIARLIYRQLINTNREEELFPKIVYTKNCAANRVNSHIIGPEGEIYKCWNDVSNPNMVVGNINKIGITNPQLYYRYHSSCSCFNDPNCKKCFYLPICNGKCSWYQLKNKYKGGKFNLCQCLLKAPGMRNKILEKYYDHITK</sequence>
<reference evidence="8 9" key="1">
    <citation type="submission" date="2017-11" db="EMBL/GenBank/DDBJ databases">
        <title>Genome sequencing of Prevotella intermedia KCOM 2837.</title>
        <authorList>
            <person name="Kook J.-K."/>
            <person name="Park S.-N."/>
            <person name="Lim Y.K."/>
        </authorList>
    </citation>
    <scope>NUCLEOTIDE SEQUENCE [LARGE SCALE GENOMIC DNA]</scope>
    <source>
        <strain evidence="8 9">KCOM 2837</strain>
    </source>
</reference>
<dbReference type="InterPro" id="IPR013785">
    <property type="entry name" value="Aldolase_TIM"/>
</dbReference>
<dbReference type="NCBIfam" id="TIGR04085">
    <property type="entry name" value="rSAM_more_4Fe4S"/>
    <property type="match status" value="1"/>
</dbReference>
<dbReference type="UniPathway" id="UPA00782"/>
<keyword evidence="6" id="KW-0411">Iron-sulfur</keyword>
<dbReference type="Gene3D" id="3.20.20.70">
    <property type="entry name" value="Aldolase class I"/>
    <property type="match status" value="1"/>
</dbReference>